<feature type="compositionally biased region" description="Low complexity" evidence="1">
    <location>
        <begin position="1"/>
        <end position="13"/>
    </location>
</feature>
<dbReference type="AlphaFoldDB" id="A0A074WHU5"/>
<feature type="region of interest" description="Disordered" evidence="1">
    <location>
        <begin position="1"/>
        <end position="50"/>
    </location>
</feature>
<sequence length="102" mass="11036">MFESTTASTTSSLLPPPSNTADSNTRRPSLSAFKYPTASETTTHTDAASSTAQISCAYRRRYASYLAASFGISFEAALADTDAQLAPRRPSYVSESELDRRE</sequence>
<keyword evidence="3" id="KW-1185">Reference proteome</keyword>
<name>A0A074WHU5_9PEZI</name>
<gene>
    <name evidence="2" type="ORF">M436DRAFT_48852</name>
</gene>
<reference evidence="2 3" key="1">
    <citation type="journal article" date="2014" name="BMC Genomics">
        <title>Genome sequencing of four Aureobasidium pullulans varieties: biotechnological potential, stress tolerance, and description of new species.</title>
        <authorList>
            <person name="Gostin Ar C."/>
            <person name="Ohm R.A."/>
            <person name="Kogej T."/>
            <person name="Sonjak S."/>
            <person name="Turk M."/>
            <person name="Zajc J."/>
            <person name="Zalar P."/>
            <person name="Grube M."/>
            <person name="Sun H."/>
            <person name="Han J."/>
            <person name="Sharma A."/>
            <person name="Chiniquy J."/>
            <person name="Ngan C.Y."/>
            <person name="Lipzen A."/>
            <person name="Barry K."/>
            <person name="Grigoriev I.V."/>
            <person name="Gunde-Cimerman N."/>
        </authorList>
    </citation>
    <scope>NUCLEOTIDE SEQUENCE [LARGE SCALE GENOMIC DNA]</scope>
    <source>
        <strain evidence="2 3">CBS 147.97</strain>
    </source>
</reference>
<dbReference type="RefSeq" id="XP_013426654.1">
    <property type="nucleotide sequence ID" value="XM_013571200.1"/>
</dbReference>
<feature type="compositionally biased region" description="Low complexity" evidence="1">
    <location>
        <begin position="37"/>
        <end position="50"/>
    </location>
</feature>
<dbReference type="EMBL" id="KL584711">
    <property type="protein sequence ID" value="KEQ72660.1"/>
    <property type="molecule type" value="Genomic_DNA"/>
</dbReference>
<dbReference type="OrthoDB" id="3935170at2759"/>
<dbReference type="Proteomes" id="UP000027730">
    <property type="component" value="Unassembled WGS sequence"/>
</dbReference>
<protein>
    <submittedName>
        <fullName evidence="2">Uncharacterized protein</fullName>
    </submittedName>
</protein>
<evidence type="ECO:0000313" key="2">
    <source>
        <dbReference type="EMBL" id="KEQ72660.1"/>
    </source>
</evidence>
<evidence type="ECO:0000313" key="3">
    <source>
        <dbReference type="Proteomes" id="UP000027730"/>
    </source>
</evidence>
<dbReference type="GeneID" id="25410943"/>
<dbReference type="HOGENOM" id="CLU_2276927_0_0_1"/>
<accession>A0A074WHU5</accession>
<evidence type="ECO:0000256" key="1">
    <source>
        <dbReference type="SAM" id="MobiDB-lite"/>
    </source>
</evidence>
<organism evidence="2 3">
    <name type="scientific">Aureobasidium namibiae CBS 147.97</name>
    <dbReference type="NCBI Taxonomy" id="1043004"/>
    <lineage>
        <taxon>Eukaryota</taxon>
        <taxon>Fungi</taxon>
        <taxon>Dikarya</taxon>
        <taxon>Ascomycota</taxon>
        <taxon>Pezizomycotina</taxon>
        <taxon>Dothideomycetes</taxon>
        <taxon>Dothideomycetidae</taxon>
        <taxon>Dothideales</taxon>
        <taxon>Saccotheciaceae</taxon>
        <taxon>Aureobasidium</taxon>
    </lineage>
</organism>
<proteinExistence type="predicted"/>